<dbReference type="PANTHER" id="PTHR31001:SF56">
    <property type="entry name" value="ZN(2)-C6 FUNGAL-TYPE DOMAIN-CONTAINING PROTEIN"/>
    <property type="match status" value="1"/>
</dbReference>
<organism evidence="6 7">
    <name type="scientific">Meripilus lineatus</name>
    <dbReference type="NCBI Taxonomy" id="2056292"/>
    <lineage>
        <taxon>Eukaryota</taxon>
        <taxon>Fungi</taxon>
        <taxon>Dikarya</taxon>
        <taxon>Basidiomycota</taxon>
        <taxon>Agaricomycotina</taxon>
        <taxon>Agaricomycetes</taxon>
        <taxon>Polyporales</taxon>
        <taxon>Meripilaceae</taxon>
        <taxon>Meripilus</taxon>
    </lineage>
</organism>
<evidence type="ECO:0000313" key="6">
    <source>
        <dbReference type="EMBL" id="KAJ3481150.1"/>
    </source>
</evidence>
<accession>A0AAD5YGU3</accession>
<dbReference type="GO" id="GO:0006351">
    <property type="term" value="P:DNA-templated transcription"/>
    <property type="evidence" value="ECO:0007669"/>
    <property type="project" value="InterPro"/>
</dbReference>
<evidence type="ECO:0000256" key="4">
    <source>
        <dbReference type="SAM" id="MobiDB-lite"/>
    </source>
</evidence>
<dbReference type="InterPro" id="IPR007219">
    <property type="entry name" value="XnlR_reg_dom"/>
</dbReference>
<keyword evidence="3" id="KW-0175">Coiled coil</keyword>
<evidence type="ECO:0000256" key="2">
    <source>
        <dbReference type="ARBA" id="ARBA00023242"/>
    </source>
</evidence>
<keyword evidence="7" id="KW-1185">Reference proteome</keyword>
<dbReference type="EMBL" id="JANAWD010000336">
    <property type="protein sequence ID" value="KAJ3481150.1"/>
    <property type="molecule type" value="Genomic_DNA"/>
</dbReference>
<protein>
    <recommendedName>
        <fullName evidence="5">Xylanolytic transcriptional activator regulatory domain-containing protein</fullName>
    </recommendedName>
</protein>
<dbReference type="PANTHER" id="PTHR31001">
    <property type="entry name" value="UNCHARACTERIZED TRANSCRIPTIONAL REGULATORY PROTEIN"/>
    <property type="match status" value="1"/>
</dbReference>
<feature type="coiled-coil region" evidence="3">
    <location>
        <begin position="135"/>
        <end position="162"/>
    </location>
</feature>
<reference evidence="6" key="1">
    <citation type="submission" date="2022-07" db="EMBL/GenBank/DDBJ databases">
        <title>Genome Sequence of Physisporinus lineatus.</title>
        <authorList>
            <person name="Buettner E."/>
        </authorList>
    </citation>
    <scope>NUCLEOTIDE SEQUENCE</scope>
    <source>
        <strain evidence="6">VT162</strain>
    </source>
</reference>
<feature type="region of interest" description="Disordered" evidence="4">
    <location>
        <begin position="34"/>
        <end position="62"/>
    </location>
</feature>
<evidence type="ECO:0000256" key="1">
    <source>
        <dbReference type="ARBA" id="ARBA00004123"/>
    </source>
</evidence>
<evidence type="ECO:0000259" key="5">
    <source>
        <dbReference type="Pfam" id="PF04082"/>
    </source>
</evidence>
<feature type="compositionally biased region" description="Polar residues" evidence="4">
    <location>
        <begin position="34"/>
        <end position="54"/>
    </location>
</feature>
<evidence type="ECO:0000313" key="7">
    <source>
        <dbReference type="Proteomes" id="UP001212997"/>
    </source>
</evidence>
<sequence length="841" mass="93457">MQSKQTPSLITPSASVLSSPPPFLHHPFLHPATQIMSSPETPLSRMDNPQNPDQNGVKKRKRGAMRLSCAECRRCAAIVQYRAAHASREVVPQSALTVSRNPHIVPPAYPLTPPNQGSLTTGKGNRSTRFVLASTQDLHEKIQELSNRVRELEDALRNSHAQTSRDQHPLLTEELLRIKAPLQREGLASHITNGDSTADGPQSDIVDSFGSLSISDTGRTSYFGQATSSWVRNSPPDATTSLNSSNFCSQYYLQNEGKPEEERDDRLVSLRNCLPQEILALSGLFPVATNIPPTVDAEADRMQLLKNLFWYLPPSAEAAVLRDIYFTHAAWMYNVISLPQFNENAFFVFYTTPGPEGPIDDHLRSHQLALMFMVLAIGSLMDTKRPAYNIEAERYHQLARASLFQSPIFEEPTLNAVQTLYLMAFYLFLAERHGTGVGSRWALMGLAVKLGISMGLHRDAGRWKVDFSEIQRRREAFWELYSYDLLQIAGFGSTESRSSSAFDSVPLILQRHVVLAVRESNLLYMHRGFYARAISDHPKDPLGSPYGSSFIAAYRSAGSLVALVRNIHSQLKDLTERMWFLWTHLFSCSIILGSIVTRCPGMSLAPSALLQLDSACELFSKTAHKFHAEKVLEIMLRLRERAHQSLEAYRNSPSRHATLVEPTTPADDQDELNLLGGKTRTVAPKEKSVSPQILDKSPTTLNPVVPLPLGHDAPQYHPFVLEYLRTFATDGQQMATNHLHLAGGYPQQAITTPISATSASSSNFPLDTLPFQSPLAPIEGMPQQNLPQYFPVFDYSVGGVGMADANFMGTPIENDILGRSYSPEANMQTSWQDFVAEIGMQ</sequence>
<comment type="subcellular location">
    <subcellularLocation>
        <location evidence="1">Nucleus</location>
    </subcellularLocation>
</comment>
<feature type="region of interest" description="Disordered" evidence="4">
    <location>
        <begin position="649"/>
        <end position="669"/>
    </location>
</feature>
<dbReference type="Pfam" id="PF04082">
    <property type="entry name" value="Fungal_trans"/>
    <property type="match status" value="1"/>
</dbReference>
<comment type="caution">
    <text evidence="6">The sequence shown here is derived from an EMBL/GenBank/DDBJ whole genome shotgun (WGS) entry which is preliminary data.</text>
</comment>
<proteinExistence type="predicted"/>
<dbReference type="GO" id="GO:0005634">
    <property type="term" value="C:nucleus"/>
    <property type="evidence" value="ECO:0007669"/>
    <property type="project" value="UniProtKB-SubCell"/>
</dbReference>
<evidence type="ECO:0000256" key="3">
    <source>
        <dbReference type="SAM" id="Coils"/>
    </source>
</evidence>
<dbReference type="Proteomes" id="UP001212997">
    <property type="component" value="Unassembled WGS sequence"/>
</dbReference>
<dbReference type="CDD" id="cd12148">
    <property type="entry name" value="fungal_TF_MHR"/>
    <property type="match status" value="1"/>
</dbReference>
<name>A0AAD5YGU3_9APHY</name>
<dbReference type="InterPro" id="IPR050613">
    <property type="entry name" value="Sec_Metabolite_Reg"/>
</dbReference>
<dbReference type="GO" id="GO:0003677">
    <property type="term" value="F:DNA binding"/>
    <property type="evidence" value="ECO:0007669"/>
    <property type="project" value="InterPro"/>
</dbReference>
<feature type="domain" description="Xylanolytic transcriptional activator regulatory" evidence="5">
    <location>
        <begin position="323"/>
        <end position="492"/>
    </location>
</feature>
<keyword evidence="2" id="KW-0539">Nucleus</keyword>
<dbReference type="AlphaFoldDB" id="A0AAD5YGU3"/>
<gene>
    <name evidence="6" type="ORF">NLI96_g7850</name>
</gene>
<dbReference type="GO" id="GO:0008270">
    <property type="term" value="F:zinc ion binding"/>
    <property type="evidence" value="ECO:0007669"/>
    <property type="project" value="InterPro"/>
</dbReference>